<feature type="transmembrane region" description="Helical" evidence="6">
    <location>
        <begin position="274"/>
        <end position="296"/>
    </location>
</feature>
<dbReference type="Ensembl" id="ENSOANT00000049744.1">
    <property type="protein sequence ID" value="ENSOANP00000033951.1"/>
    <property type="gene ID" value="ENSOANG00000047261.1"/>
</dbReference>
<comment type="similarity">
    <text evidence="2">Belongs to the PMP-22/EMP/MP20 family.</text>
</comment>
<feature type="transmembrane region" description="Helical" evidence="6">
    <location>
        <begin position="202"/>
        <end position="222"/>
    </location>
</feature>
<keyword evidence="8" id="KW-1185">Reference proteome</keyword>
<dbReference type="InterPro" id="IPR004032">
    <property type="entry name" value="PMP22_EMP_MP20"/>
</dbReference>
<evidence type="ECO:0000256" key="6">
    <source>
        <dbReference type="SAM" id="Phobius"/>
    </source>
</evidence>
<evidence type="ECO:0000256" key="4">
    <source>
        <dbReference type="ARBA" id="ARBA00022989"/>
    </source>
</evidence>
<dbReference type="Proteomes" id="UP000002279">
    <property type="component" value="Chromosome 5"/>
</dbReference>
<keyword evidence="5 6" id="KW-0472">Membrane</keyword>
<sequence length="306" mass="33300">MAPNGLWHICSAYTCQELLLKTGYLRIVQILMVTSAIMGFLALVPNFRTLNRFLGIETTSWFSFLTCYITETGVLHAKPSPSPPPELLSQEDRIAVSSDLIRLGQRLLSWTLQSPGPFLHLDPCQPPSLRPGKVFRMPGCRIAATLCGTLSLVFLVVALSTSAWIVANGPGNSIHAGLWGSCLNGNCILFKSSANINVTKTFTIISSICGMITVLFLIISFFPSLSSSLSYLPLISCISAFTAGICGLVGMAVYTGEFWDNSHVKPGIQVFFAWSFYLGWASVALFIVTGILSIAFHRRGYESLGQ</sequence>
<evidence type="ECO:0000256" key="3">
    <source>
        <dbReference type="ARBA" id="ARBA00022692"/>
    </source>
</evidence>
<dbReference type="Pfam" id="PF00822">
    <property type="entry name" value="PMP22_Claudin"/>
    <property type="match status" value="1"/>
</dbReference>
<dbReference type="AlphaFoldDB" id="A0A6I8MZ30"/>
<protein>
    <submittedName>
        <fullName evidence="7">Natural killer cell granule protein 7</fullName>
    </submittedName>
</protein>
<evidence type="ECO:0000313" key="7">
    <source>
        <dbReference type="Ensembl" id="ENSOANP00000033951.1"/>
    </source>
</evidence>
<feature type="transmembrane region" description="Helical" evidence="6">
    <location>
        <begin position="229"/>
        <end position="254"/>
    </location>
</feature>
<dbReference type="InterPro" id="IPR050579">
    <property type="entry name" value="PMP-22/EMP/MP20-like"/>
</dbReference>
<comment type="subcellular location">
    <subcellularLocation>
        <location evidence="1">Membrane</location>
        <topology evidence="1">Multi-pass membrane protein</topology>
    </subcellularLocation>
</comment>
<evidence type="ECO:0000313" key="8">
    <source>
        <dbReference type="Proteomes" id="UP000002279"/>
    </source>
</evidence>
<dbReference type="FunCoup" id="A0A6I8MZ30">
    <property type="interactions" value="57"/>
</dbReference>
<dbReference type="PANTHER" id="PTHR10671">
    <property type="entry name" value="EPITHELIAL MEMBRANE PROTEIN-RELATED"/>
    <property type="match status" value="1"/>
</dbReference>
<dbReference type="Gene3D" id="1.20.140.150">
    <property type="match status" value="1"/>
</dbReference>
<organism evidence="7 8">
    <name type="scientific">Ornithorhynchus anatinus</name>
    <name type="common">Duckbill platypus</name>
    <dbReference type="NCBI Taxonomy" id="9258"/>
    <lineage>
        <taxon>Eukaryota</taxon>
        <taxon>Metazoa</taxon>
        <taxon>Chordata</taxon>
        <taxon>Craniata</taxon>
        <taxon>Vertebrata</taxon>
        <taxon>Euteleostomi</taxon>
        <taxon>Mammalia</taxon>
        <taxon>Monotremata</taxon>
        <taxon>Ornithorhynchidae</taxon>
        <taxon>Ornithorhynchus</taxon>
    </lineage>
</organism>
<name>A0A6I8MZ30_ORNAN</name>
<dbReference type="GO" id="GO:0005886">
    <property type="term" value="C:plasma membrane"/>
    <property type="evidence" value="ECO:0000318"/>
    <property type="project" value="GO_Central"/>
</dbReference>
<evidence type="ECO:0000256" key="5">
    <source>
        <dbReference type="ARBA" id="ARBA00023136"/>
    </source>
</evidence>
<feature type="transmembrane region" description="Helical" evidence="6">
    <location>
        <begin position="142"/>
        <end position="167"/>
    </location>
</feature>
<reference evidence="7 8" key="1">
    <citation type="journal article" date="2008" name="Nature">
        <title>Genome analysis of the platypus reveals unique signatures of evolution.</title>
        <authorList>
            <person name="Warren W.C."/>
            <person name="Hillier L.W."/>
            <person name="Marshall Graves J.A."/>
            <person name="Birney E."/>
            <person name="Ponting C.P."/>
            <person name="Grutzner F."/>
            <person name="Belov K."/>
            <person name="Miller W."/>
            <person name="Clarke L."/>
            <person name="Chinwalla A.T."/>
            <person name="Yang S.P."/>
            <person name="Heger A."/>
            <person name="Locke D.P."/>
            <person name="Miethke P."/>
            <person name="Waters P.D."/>
            <person name="Veyrunes F."/>
            <person name="Fulton L."/>
            <person name="Fulton B."/>
            <person name="Graves T."/>
            <person name="Wallis J."/>
            <person name="Puente X.S."/>
            <person name="Lopez-Otin C."/>
            <person name="Ordonez G.R."/>
            <person name="Eichler E.E."/>
            <person name="Chen L."/>
            <person name="Cheng Z."/>
            <person name="Deakin J.E."/>
            <person name="Alsop A."/>
            <person name="Thompson K."/>
            <person name="Kirby P."/>
            <person name="Papenfuss A.T."/>
            <person name="Wakefield M.J."/>
            <person name="Olender T."/>
            <person name="Lancet D."/>
            <person name="Huttley G.A."/>
            <person name="Smit A.F."/>
            <person name="Pask A."/>
            <person name="Temple-Smith P."/>
            <person name="Batzer M.A."/>
            <person name="Walker J.A."/>
            <person name="Konkel M.K."/>
            <person name="Harris R.S."/>
            <person name="Whittington C.M."/>
            <person name="Wong E.S."/>
            <person name="Gemmell N.J."/>
            <person name="Buschiazzo E."/>
            <person name="Vargas Jentzsch I.M."/>
            <person name="Merkel A."/>
            <person name="Schmitz J."/>
            <person name="Zemann A."/>
            <person name="Churakov G."/>
            <person name="Kriegs J.O."/>
            <person name="Brosius J."/>
            <person name="Murchison E.P."/>
            <person name="Sachidanandam R."/>
            <person name="Smith C."/>
            <person name="Hannon G.J."/>
            <person name="Tsend-Ayush E."/>
            <person name="McMillan D."/>
            <person name="Attenborough R."/>
            <person name="Rens W."/>
            <person name="Ferguson-Smith M."/>
            <person name="Lefevre C.M."/>
            <person name="Sharp J.A."/>
            <person name="Nicholas K.R."/>
            <person name="Ray D.A."/>
            <person name="Kube M."/>
            <person name="Reinhardt R."/>
            <person name="Pringle T.H."/>
            <person name="Taylor J."/>
            <person name="Jones R.C."/>
            <person name="Nixon B."/>
            <person name="Dacheux J.L."/>
            <person name="Niwa H."/>
            <person name="Sekita Y."/>
            <person name="Huang X."/>
            <person name="Stark A."/>
            <person name="Kheradpour P."/>
            <person name="Kellis M."/>
            <person name="Flicek P."/>
            <person name="Chen Y."/>
            <person name="Webber C."/>
            <person name="Hardison R."/>
            <person name="Nelson J."/>
            <person name="Hallsworth-Pepin K."/>
            <person name="Delehaunty K."/>
            <person name="Markovic C."/>
            <person name="Minx P."/>
            <person name="Feng Y."/>
            <person name="Kremitzki C."/>
            <person name="Mitreva M."/>
            <person name="Glasscock J."/>
            <person name="Wylie T."/>
            <person name="Wohldmann P."/>
            <person name="Thiru P."/>
            <person name="Nhan M.N."/>
            <person name="Pohl C.S."/>
            <person name="Smith S.M."/>
            <person name="Hou S."/>
            <person name="Nefedov M."/>
            <person name="de Jong P.J."/>
            <person name="Renfree M.B."/>
            <person name="Mardis E.R."/>
            <person name="Wilson R.K."/>
        </authorList>
    </citation>
    <scope>NUCLEOTIDE SEQUENCE [LARGE SCALE GENOMIC DNA]</scope>
    <source>
        <strain evidence="7 8">Glennie</strain>
    </source>
</reference>
<dbReference type="OMA" id="MSIFTGQ"/>
<dbReference type="GeneTree" id="ENSGT01050000244814"/>
<dbReference type="InterPro" id="IPR004031">
    <property type="entry name" value="PMP22/EMP/MP20/Claudin"/>
</dbReference>
<keyword evidence="4 6" id="KW-1133">Transmembrane helix</keyword>
<dbReference type="PANTHER" id="PTHR10671:SF34">
    <property type="entry name" value="PROTEIN NKG7"/>
    <property type="match status" value="1"/>
</dbReference>
<proteinExistence type="inferred from homology"/>
<reference evidence="7" key="3">
    <citation type="submission" date="2025-09" db="UniProtKB">
        <authorList>
            <consortium name="Ensembl"/>
        </authorList>
    </citation>
    <scope>IDENTIFICATION</scope>
    <source>
        <strain evidence="7">Glennie</strain>
    </source>
</reference>
<evidence type="ECO:0000256" key="2">
    <source>
        <dbReference type="ARBA" id="ARBA00006864"/>
    </source>
</evidence>
<dbReference type="PROSITE" id="PS01221">
    <property type="entry name" value="PMP22_1"/>
    <property type="match status" value="1"/>
</dbReference>
<reference evidence="7" key="2">
    <citation type="submission" date="2025-08" db="UniProtKB">
        <authorList>
            <consortium name="Ensembl"/>
        </authorList>
    </citation>
    <scope>IDENTIFICATION</scope>
    <source>
        <strain evidence="7">Glennie</strain>
    </source>
</reference>
<dbReference type="Bgee" id="ENSOANG00000047261">
    <property type="expression patterns" value="Expressed in adult mammalian kidney and 6 other cell types or tissues"/>
</dbReference>
<feature type="transmembrane region" description="Helical" evidence="6">
    <location>
        <begin position="23"/>
        <end position="44"/>
    </location>
</feature>
<accession>A0A6I8MZ30</accession>
<keyword evidence="3 6" id="KW-0812">Transmembrane</keyword>
<evidence type="ECO:0000256" key="1">
    <source>
        <dbReference type="ARBA" id="ARBA00004141"/>
    </source>
</evidence>
<dbReference type="InParanoid" id="A0A6I8MZ30"/>